<dbReference type="EMBL" id="JAYKXP010000007">
    <property type="protein sequence ID" value="KAK7056235.1"/>
    <property type="molecule type" value="Genomic_DNA"/>
</dbReference>
<gene>
    <name evidence="1" type="ORF">VNI00_002787</name>
</gene>
<proteinExistence type="predicted"/>
<dbReference type="Proteomes" id="UP001383192">
    <property type="component" value="Unassembled WGS sequence"/>
</dbReference>
<comment type="caution">
    <text evidence="1">The sequence shown here is derived from an EMBL/GenBank/DDBJ whole genome shotgun (WGS) entry which is preliminary data.</text>
</comment>
<evidence type="ECO:0000313" key="2">
    <source>
        <dbReference type="Proteomes" id="UP001383192"/>
    </source>
</evidence>
<evidence type="ECO:0000313" key="1">
    <source>
        <dbReference type="EMBL" id="KAK7056235.1"/>
    </source>
</evidence>
<dbReference type="AlphaFoldDB" id="A0AAW0DX76"/>
<organism evidence="1 2">
    <name type="scientific">Paramarasmius palmivorus</name>
    <dbReference type="NCBI Taxonomy" id="297713"/>
    <lineage>
        <taxon>Eukaryota</taxon>
        <taxon>Fungi</taxon>
        <taxon>Dikarya</taxon>
        <taxon>Basidiomycota</taxon>
        <taxon>Agaricomycotina</taxon>
        <taxon>Agaricomycetes</taxon>
        <taxon>Agaricomycetidae</taxon>
        <taxon>Agaricales</taxon>
        <taxon>Marasmiineae</taxon>
        <taxon>Marasmiaceae</taxon>
        <taxon>Paramarasmius</taxon>
    </lineage>
</organism>
<protein>
    <submittedName>
        <fullName evidence="1">Uncharacterized protein</fullName>
    </submittedName>
</protein>
<keyword evidence="2" id="KW-1185">Reference proteome</keyword>
<reference evidence="1 2" key="1">
    <citation type="submission" date="2024-01" db="EMBL/GenBank/DDBJ databases">
        <title>A draft genome for a cacao thread blight-causing isolate of Paramarasmius palmivorus.</title>
        <authorList>
            <person name="Baruah I.K."/>
            <person name="Bukari Y."/>
            <person name="Amoako-Attah I."/>
            <person name="Meinhardt L.W."/>
            <person name="Bailey B.A."/>
            <person name="Cohen S.P."/>
        </authorList>
    </citation>
    <scope>NUCLEOTIDE SEQUENCE [LARGE SCALE GENOMIC DNA]</scope>
    <source>
        <strain evidence="1 2">GH-12</strain>
    </source>
</reference>
<name>A0AAW0DX76_9AGAR</name>
<accession>A0AAW0DX76</accession>
<sequence length="170" mass="18874">MTTSSLEDIESDELQELNTLSLFAFCADNALALSYRGRPTAGGTFSLLGTRNAKRFFESPVWLNHWDLASSRRIKRSRNANLKQLEMKFTLPFATVLAALGSAQAYGLNSPTEGQVLSNSQPFTFDYSSSYFFKETTYSVTVVLAQADAWANKNNFNWGVDLGELFPKGS</sequence>